<comment type="caution">
    <text evidence="2">The sequence shown here is derived from an EMBL/GenBank/DDBJ whole genome shotgun (WGS) entry which is preliminary data.</text>
</comment>
<organism evidence="2 3">
    <name type="scientific">Eumeta variegata</name>
    <name type="common">Bagworm moth</name>
    <name type="synonym">Eumeta japonica</name>
    <dbReference type="NCBI Taxonomy" id="151549"/>
    <lineage>
        <taxon>Eukaryota</taxon>
        <taxon>Metazoa</taxon>
        <taxon>Ecdysozoa</taxon>
        <taxon>Arthropoda</taxon>
        <taxon>Hexapoda</taxon>
        <taxon>Insecta</taxon>
        <taxon>Pterygota</taxon>
        <taxon>Neoptera</taxon>
        <taxon>Endopterygota</taxon>
        <taxon>Lepidoptera</taxon>
        <taxon>Glossata</taxon>
        <taxon>Ditrysia</taxon>
        <taxon>Tineoidea</taxon>
        <taxon>Psychidae</taxon>
        <taxon>Oiketicinae</taxon>
        <taxon>Eumeta</taxon>
    </lineage>
</organism>
<proteinExistence type="predicted"/>
<accession>A0A4C1WF04</accession>
<evidence type="ECO:0000313" key="3">
    <source>
        <dbReference type="Proteomes" id="UP000299102"/>
    </source>
</evidence>
<evidence type="ECO:0000256" key="1">
    <source>
        <dbReference type="SAM" id="MobiDB-lite"/>
    </source>
</evidence>
<name>A0A4C1WF04_EUMVA</name>
<feature type="region of interest" description="Disordered" evidence="1">
    <location>
        <begin position="63"/>
        <end position="106"/>
    </location>
</feature>
<dbReference type="EMBL" id="BGZK01000551">
    <property type="protein sequence ID" value="GBP49711.1"/>
    <property type="molecule type" value="Genomic_DNA"/>
</dbReference>
<evidence type="ECO:0000313" key="2">
    <source>
        <dbReference type="EMBL" id="GBP49711.1"/>
    </source>
</evidence>
<protein>
    <submittedName>
        <fullName evidence="2">Uncharacterized protein</fullName>
    </submittedName>
</protein>
<dbReference type="Proteomes" id="UP000299102">
    <property type="component" value="Unassembled WGS sequence"/>
</dbReference>
<keyword evidence="3" id="KW-1185">Reference proteome</keyword>
<dbReference type="AlphaFoldDB" id="A0A4C1WF04"/>
<sequence length="106" mass="11971">MATRPSVGSSANRSANRRQHDPVLIVSKQEREYGNTTQCWIVNKQEREYGNTTQCWIAATRPSVGSSANRSANRRQHDPVLDRQQTGARIGGNTTQCWNVSKQERE</sequence>
<gene>
    <name evidence="2" type="ORF">EVAR_33465_1</name>
</gene>
<feature type="compositionally biased region" description="Polar residues" evidence="1">
    <location>
        <begin position="1"/>
        <end position="14"/>
    </location>
</feature>
<feature type="region of interest" description="Disordered" evidence="1">
    <location>
        <begin position="1"/>
        <end position="22"/>
    </location>
</feature>
<feature type="compositionally biased region" description="Polar residues" evidence="1">
    <location>
        <begin position="83"/>
        <end position="106"/>
    </location>
</feature>
<reference evidence="2 3" key="1">
    <citation type="journal article" date="2019" name="Commun. Biol.">
        <title>The bagworm genome reveals a unique fibroin gene that provides high tensile strength.</title>
        <authorList>
            <person name="Kono N."/>
            <person name="Nakamura H."/>
            <person name="Ohtoshi R."/>
            <person name="Tomita M."/>
            <person name="Numata K."/>
            <person name="Arakawa K."/>
        </authorList>
    </citation>
    <scope>NUCLEOTIDE SEQUENCE [LARGE SCALE GENOMIC DNA]</scope>
</reference>